<accession>A0A9N7UIS0</accession>
<feature type="compositionally biased region" description="Basic and acidic residues" evidence="1">
    <location>
        <begin position="11"/>
        <end position="36"/>
    </location>
</feature>
<keyword evidence="3" id="KW-1185">Reference proteome</keyword>
<evidence type="ECO:0000256" key="1">
    <source>
        <dbReference type="SAM" id="MobiDB-lite"/>
    </source>
</evidence>
<dbReference type="AlphaFoldDB" id="A0A9N7UIS0"/>
<proteinExistence type="predicted"/>
<evidence type="ECO:0000313" key="3">
    <source>
        <dbReference type="Proteomes" id="UP001153269"/>
    </source>
</evidence>
<feature type="compositionally biased region" description="Low complexity" evidence="1">
    <location>
        <begin position="77"/>
        <end position="98"/>
    </location>
</feature>
<gene>
    <name evidence="2" type="ORF">PLEPLA_LOCUS19542</name>
</gene>
<feature type="region of interest" description="Disordered" evidence="1">
    <location>
        <begin position="66"/>
        <end position="136"/>
    </location>
</feature>
<feature type="region of interest" description="Disordered" evidence="1">
    <location>
        <begin position="1"/>
        <end position="41"/>
    </location>
</feature>
<reference evidence="2" key="1">
    <citation type="submission" date="2020-03" db="EMBL/GenBank/DDBJ databases">
        <authorList>
            <person name="Weist P."/>
        </authorList>
    </citation>
    <scope>NUCLEOTIDE SEQUENCE</scope>
</reference>
<organism evidence="2 3">
    <name type="scientific">Pleuronectes platessa</name>
    <name type="common">European plaice</name>
    <dbReference type="NCBI Taxonomy" id="8262"/>
    <lineage>
        <taxon>Eukaryota</taxon>
        <taxon>Metazoa</taxon>
        <taxon>Chordata</taxon>
        <taxon>Craniata</taxon>
        <taxon>Vertebrata</taxon>
        <taxon>Euteleostomi</taxon>
        <taxon>Actinopterygii</taxon>
        <taxon>Neopterygii</taxon>
        <taxon>Teleostei</taxon>
        <taxon>Neoteleostei</taxon>
        <taxon>Acanthomorphata</taxon>
        <taxon>Carangaria</taxon>
        <taxon>Pleuronectiformes</taxon>
        <taxon>Pleuronectoidei</taxon>
        <taxon>Pleuronectidae</taxon>
        <taxon>Pleuronectes</taxon>
    </lineage>
</organism>
<protein>
    <submittedName>
        <fullName evidence="2">Uncharacterized protein</fullName>
    </submittedName>
</protein>
<sequence>MYVRFPLNKPELQRQSRSEARRVTEKTHVLPDETNPRLKRPLPSDWLELLKPMFFLALGGSAGLREGLRSSYPETRSFASSPSPALLTSAPPSRGYSGPRPPRYPLTSHFSHPALFNSPPPPPSSTSAGYIKGRDG</sequence>
<evidence type="ECO:0000313" key="2">
    <source>
        <dbReference type="EMBL" id="CAB1431485.1"/>
    </source>
</evidence>
<name>A0A9N7UIS0_PLEPL</name>
<dbReference type="EMBL" id="CADEAL010001340">
    <property type="protein sequence ID" value="CAB1431485.1"/>
    <property type="molecule type" value="Genomic_DNA"/>
</dbReference>
<dbReference type="Proteomes" id="UP001153269">
    <property type="component" value="Unassembled WGS sequence"/>
</dbReference>
<comment type="caution">
    <text evidence="2">The sequence shown here is derived from an EMBL/GenBank/DDBJ whole genome shotgun (WGS) entry which is preliminary data.</text>
</comment>